<accession>A0A7V0T745</accession>
<feature type="chain" id="PRO_5030590115" description="Ig-like domain-containing protein" evidence="1">
    <location>
        <begin position="23"/>
        <end position="230"/>
    </location>
</feature>
<keyword evidence="1" id="KW-0732">Signal</keyword>
<dbReference type="InterPro" id="IPR036488">
    <property type="entry name" value="DUF1883-like_sf"/>
</dbReference>
<feature type="domain" description="Ig-like" evidence="2">
    <location>
        <begin position="31"/>
        <end position="66"/>
    </location>
</feature>
<dbReference type="SUPFAM" id="SSF48726">
    <property type="entry name" value="Immunoglobulin"/>
    <property type="match status" value="1"/>
</dbReference>
<dbReference type="Proteomes" id="UP000885672">
    <property type="component" value="Unassembled WGS sequence"/>
</dbReference>
<evidence type="ECO:0000313" key="3">
    <source>
        <dbReference type="EMBL" id="HDR00052.1"/>
    </source>
</evidence>
<dbReference type="EMBL" id="DSBX01000267">
    <property type="protein sequence ID" value="HDR00052.1"/>
    <property type="molecule type" value="Genomic_DNA"/>
</dbReference>
<dbReference type="InterPro" id="IPR036179">
    <property type="entry name" value="Ig-like_dom_sf"/>
</dbReference>
<comment type="caution">
    <text evidence="3">The sequence shown here is derived from an EMBL/GenBank/DDBJ whole genome shotgun (WGS) entry which is preliminary data.</text>
</comment>
<organism evidence="3">
    <name type="scientific">candidate division WOR-3 bacterium</name>
    <dbReference type="NCBI Taxonomy" id="2052148"/>
    <lineage>
        <taxon>Bacteria</taxon>
        <taxon>Bacteria division WOR-3</taxon>
    </lineage>
</organism>
<dbReference type="PROSITE" id="PS50835">
    <property type="entry name" value="IG_LIKE"/>
    <property type="match status" value="1"/>
</dbReference>
<proteinExistence type="predicted"/>
<dbReference type="SUPFAM" id="SSF141099">
    <property type="entry name" value="Atu1913-like"/>
    <property type="match status" value="1"/>
</dbReference>
<dbReference type="InterPro" id="IPR007110">
    <property type="entry name" value="Ig-like_dom"/>
</dbReference>
<evidence type="ECO:0000256" key="1">
    <source>
        <dbReference type="SAM" id="SignalP"/>
    </source>
</evidence>
<reference evidence="3" key="1">
    <citation type="journal article" date="2020" name="mSystems">
        <title>Genome- and Community-Level Interaction Insights into Carbon Utilization and Element Cycling Functions of Hydrothermarchaeota in Hydrothermal Sediment.</title>
        <authorList>
            <person name="Zhou Z."/>
            <person name="Liu Y."/>
            <person name="Xu W."/>
            <person name="Pan J."/>
            <person name="Luo Z.H."/>
            <person name="Li M."/>
        </authorList>
    </citation>
    <scope>NUCLEOTIDE SEQUENCE [LARGE SCALE GENOMIC DNA]</scope>
    <source>
        <strain evidence="3">SpSt-1182</strain>
    </source>
</reference>
<gene>
    <name evidence="3" type="ORF">ENN51_07210</name>
</gene>
<feature type="signal peptide" evidence="1">
    <location>
        <begin position="1"/>
        <end position="22"/>
    </location>
</feature>
<protein>
    <recommendedName>
        <fullName evidence="2">Ig-like domain-containing protein</fullName>
    </recommendedName>
</protein>
<evidence type="ECO:0000259" key="2">
    <source>
        <dbReference type="PROSITE" id="PS50835"/>
    </source>
</evidence>
<name>A0A7V0T745_UNCW3</name>
<sequence>MQAILPAIPRMACGAVLMMALAAGCRNTGPPTIVRVEGPVEVSSGDTAAYECQAWDWDSEPIRFYWTASRGEVFEQGDEPTRSMSYVRWAGPESAGPAVVRVAVVDLDSMVTRDSISVNVRVKSRTVLSADGLLKSGHTRTWSDSLSHGHRLSGWFDVDTGRVSFRLLDTSSYRRWAAGDSYEPLYEAVQVREDSLRLGVPSSGRHYIVLDNRSGKLDQQFRVRLTAVTP</sequence>
<dbReference type="AlphaFoldDB" id="A0A7V0T745"/>